<dbReference type="InterPro" id="IPR040442">
    <property type="entry name" value="Pyrv_kinase-like_dom_sf"/>
</dbReference>
<keyword evidence="6 16" id="KW-0808">Transferase</keyword>
<protein>
    <recommendedName>
        <fullName evidence="5 12">Pyruvate, phosphate dikinase</fullName>
        <ecNumber evidence="4 12">2.7.9.1</ecNumber>
    </recommendedName>
</protein>
<evidence type="ECO:0000256" key="9">
    <source>
        <dbReference type="ARBA" id="ARBA00022777"/>
    </source>
</evidence>
<keyword evidence="11" id="KW-0460">Magnesium</keyword>
<keyword evidence="9" id="KW-0418">Kinase</keyword>
<evidence type="ECO:0000256" key="6">
    <source>
        <dbReference type="ARBA" id="ARBA00022679"/>
    </source>
</evidence>
<dbReference type="NCBIfam" id="NF004531">
    <property type="entry name" value="PRK05878.1"/>
    <property type="match status" value="1"/>
</dbReference>
<dbReference type="RefSeq" id="WP_377315520.1">
    <property type="nucleotide sequence ID" value="NZ_JBHUIY010000011.1"/>
</dbReference>
<dbReference type="NCBIfam" id="TIGR01828">
    <property type="entry name" value="pyru_phos_dikin"/>
    <property type="match status" value="1"/>
</dbReference>
<dbReference type="GO" id="GO:0050242">
    <property type="term" value="F:pyruvate, phosphate dikinase activity"/>
    <property type="evidence" value="ECO:0007669"/>
    <property type="project" value="UniProtKB-EC"/>
</dbReference>
<feature type="domain" description="PEP-utilising enzyme mobile" evidence="13">
    <location>
        <begin position="435"/>
        <end position="517"/>
    </location>
</feature>
<accession>A0ABW5C9U7</accession>
<dbReference type="InterPro" id="IPR000121">
    <property type="entry name" value="PEP_util_C"/>
</dbReference>
<comment type="cofactor">
    <cofactor evidence="1 12">
        <name>Mg(2+)</name>
        <dbReference type="ChEBI" id="CHEBI:18420"/>
    </cofactor>
</comment>
<evidence type="ECO:0000256" key="5">
    <source>
        <dbReference type="ARBA" id="ARBA00020138"/>
    </source>
</evidence>
<dbReference type="InterPro" id="IPR018274">
    <property type="entry name" value="PEP_util_AS"/>
</dbReference>
<evidence type="ECO:0000256" key="10">
    <source>
        <dbReference type="ARBA" id="ARBA00022840"/>
    </source>
</evidence>
<dbReference type="InterPro" id="IPR002192">
    <property type="entry name" value="PPDK_AMP/ATP-bd"/>
</dbReference>
<dbReference type="SUPFAM" id="SSF56059">
    <property type="entry name" value="Glutathione synthetase ATP-binding domain-like"/>
    <property type="match status" value="1"/>
</dbReference>
<name>A0ABW5C9U7_9PROT</name>
<dbReference type="InterPro" id="IPR015813">
    <property type="entry name" value="Pyrv/PenolPyrv_kinase-like_dom"/>
</dbReference>
<keyword evidence="7" id="KW-0479">Metal-binding</keyword>
<sequence length="887" mass="97424">MTKWVYGFGGGRAEGRADMKNLLGGKGANLAEMSNLGIPVPPGFTISTEVCTYYYQNGETYPDTLRDEVMAALAKIEETLGRRFGSVEDPLLVSVRSGARASMPGMMDTILNLGLNDQSVEGLARRANDARFAYDSYRRFIQMYSDVVLEIDHHNFEEILDEAKEDKGVTQDTELDAEDWKKVIARYKDKVADLLGKPFPQDVHEQLWGAIGAVFGSWMNQRAIRYRQLNDIPESWGTAVNVQAMVFGNMGNDCSTGVCFTRNPSTGDNEFYGEFLVNAQGEDVVAGIRTPQQITILGKEAQRSTLPAMEECQPEVFKELNAIRHKLEAHYRDMQDMEFTVQQGRLWMLQTRTGKRTTKAALKIAVDMAREGLITRKEAIRRIDPVSLDQLLHPTLDPKAPRTLLTRALPASPGAAAGKVVFTAEEAEAWVNDKKEKVILVRVETSPEDIGGMHVSEGILTTRGGMTSHAAVVARGMGTPCVAGAGDIRIDTAAKIMRVAGKEIREGDVITLDGSTGEVFLGAVPTIQPEMTGDFATLMEWVDTIRTLKVRANAETPLDAATARKFGAEGIGLCRTEHMFFDPKRIIAMREMILADNEEGRRAALAKLLPFQRQDFIELFEIMRGLPVTIRLLDPPLHEFLPHTEAEIAEVAREAGVEPELVRSRNAALHEANPMLGHRGCRLGITYPEIYEMQARAIFEAAVHVSRETGRSVVPEVMIPLVGARKELDLLKAAIDKEAQAVFAEQNYAVHYTVGTMIELPRAALLAGEIAETAAFFSFGTNDLTQTTFGMSRDDSGPFIGVYRARGIYERDPFASLDQAGVGELIRIAAERGRATRPGLKLGICGEHGGDPASIAFCQKAGLDYVSCSPYRVPIARLAAAQAALVD</sequence>
<evidence type="ECO:0000256" key="11">
    <source>
        <dbReference type="ARBA" id="ARBA00022842"/>
    </source>
</evidence>
<dbReference type="SUPFAM" id="SSF51621">
    <property type="entry name" value="Phosphoenolpyruvate/pyruvate domain"/>
    <property type="match status" value="1"/>
</dbReference>
<proteinExistence type="inferred from homology"/>
<gene>
    <name evidence="16" type="primary">ppdK</name>
    <name evidence="16" type="ORF">ACFSNB_07635</name>
</gene>
<keyword evidence="10" id="KW-0067">ATP-binding</keyword>
<dbReference type="SUPFAM" id="SSF52009">
    <property type="entry name" value="Phosphohistidine domain"/>
    <property type="match status" value="1"/>
</dbReference>
<evidence type="ECO:0000313" key="16">
    <source>
        <dbReference type="EMBL" id="MFD2233671.1"/>
    </source>
</evidence>
<feature type="domain" description="PEP-utilising enzyme C-terminal" evidence="15">
    <location>
        <begin position="532"/>
        <end position="883"/>
    </location>
</feature>
<reference evidence="17" key="1">
    <citation type="journal article" date="2019" name="Int. J. Syst. Evol. Microbiol.">
        <title>The Global Catalogue of Microorganisms (GCM) 10K type strain sequencing project: providing services to taxonomists for standard genome sequencing and annotation.</title>
        <authorList>
            <consortium name="The Broad Institute Genomics Platform"/>
            <consortium name="The Broad Institute Genome Sequencing Center for Infectious Disease"/>
            <person name="Wu L."/>
            <person name="Ma J."/>
        </authorList>
    </citation>
    <scope>NUCLEOTIDE SEQUENCE [LARGE SCALE GENOMIC DNA]</scope>
    <source>
        <strain evidence="17">KCTC 15012</strain>
    </source>
</reference>
<evidence type="ECO:0000256" key="2">
    <source>
        <dbReference type="ARBA" id="ARBA00003144"/>
    </source>
</evidence>
<dbReference type="InterPro" id="IPR008279">
    <property type="entry name" value="PEP-util_enz_mobile_dom"/>
</dbReference>
<keyword evidence="17" id="KW-1185">Reference proteome</keyword>
<evidence type="ECO:0000259" key="13">
    <source>
        <dbReference type="Pfam" id="PF00391"/>
    </source>
</evidence>
<dbReference type="PROSITE" id="PS00370">
    <property type="entry name" value="PEP_ENZYMES_PHOS_SITE"/>
    <property type="match status" value="1"/>
</dbReference>
<keyword evidence="16" id="KW-0670">Pyruvate</keyword>
<dbReference type="Proteomes" id="UP001597296">
    <property type="component" value="Unassembled WGS sequence"/>
</dbReference>
<evidence type="ECO:0000313" key="17">
    <source>
        <dbReference type="Proteomes" id="UP001597296"/>
    </source>
</evidence>
<evidence type="ECO:0000256" key="4">
    <source>
        <dbReference type="ARBA" id="ARBA00011994"/>
    </source>
</evidence>
<dbReference type="Pfam" id="PF02896">
    <property type="entry name" value="PEP-utilizers_C"/>
    <property type="match status" value="1"/>
</dbReference>
<comment type="similarity">
    <text evidence="3 12">Belongs to the PEP-utilizing enzyme family.</text>
</comment>
<dbReference type="InterPro" id="IPR036637">
    <property type="entry name" value="Phosphohistidine_dom_sf"/>
</dbReference>
<dbReference type="Gene3D" id="3.30.470.20">
    <property type="entry name" value="ATP-grasp fold, B domain"/>
    <property type="match status" value="1"/>
</dbReference>
<evidence type="ECO:0000259" key="15">
    <source>
        <dbReference type="Pfam" id="PF02896"/>
    </source>
</evidence>
<dbReference type="Gene3D" id="3.30.1490.20">
    <property type="entry name" value="ATP-grasp fold, A domain"/>
    <property type="match status" value="1"/>
</dbReference>
<comment type="caution">
    <text evidence="16">The sequence shown here is derived from an EMBL/GenBank/DDBJ whole genome shotgun (WGS) entry which is preliminary data.</text>
</comment>
<evidence type="ECO:0000256" key="7">
    <source>
        <dbReference type="ARBA" id="ARBA00022723"/>
    </source>
</evidence>
<feature type="domain" description="Pyruvate phosphate dikinase AMP/ATP-binding" evidence="14">
    <location>
        <begin position="21"/>
        <end position="300"/>
    </location>
</feature>
<dbReference type="PANTHER" id="PTHR22931:SF9">
    <property type="entry name" value="PYRUVATE, PHOSPHATE DIKINASE 1, CHLOROPLASTIC"/>
    <property type="match status" value="1"/>
</dbReference>
<feature type="domain" description="Pyruvate phosphate dikinase AMP/ATP-binding" evidence="14">
    <location>
        <begin position="315"/>
        <end position="371"/>
    </location>
</feature>
<dbReference type="InterPro" id="IPR013815">
    <property type="entry name" value="ATP_grasp_subdomain_1"/>
</dbReference>
<evidence type="ECO:0000256" key="1">
    <source>
        <dbReference type="ARBA" id="ARBA00001946"/>
    </source>
</evidence>
<evidence type="ECO:0000256" key="3">
    <source>
        <dbReference type="ARBA" id="ARBA00007837"/>
    </source>
</evidence>
<dbReference type="Pfam" id="PF01326">
    <property type="entry name" value="PPDK_N"/>
    <property type="match status" value="2"/>
</dbReference>
<organism evidence="16 17">
    <name type="scientific">Phaeospirillum tilakii</name>
    <dbReference type="NCBI Taxonomy" id="741673"/>
    <lineage>
        <taxon>Bacteria</taxon>
        <taxon>Pseudomonadati</taxon>
        <taxon>Pseudomonadota</taxon>
        <taxon>Alphaproteobacteria</taxon>
        <taxon>Rhodospirillales</taxon>
        <taxon>Rhodospirillaceae</taxon>
        <taxon>Phaeospirillum</taxon>
    </lineage>
</organism>
<evidence type="ECO:0000259" key="14">
    <source>
        <dbReference type="Pfam" id="PF01326"/>
    </source>
</evidence>
<comment type="catalytic activity">
    <reaction evidence="12">
        <text>pyruvate + phosphate + ATP = phosphoenolpyruvate + AMP + diphosphate + H(+)</text>
        <dbReference type="Rhea" id="RHEA:10756"/>
        <dbReference type="ChEBI" id="CHEBI:15361"/>
        <dbReference type="ChEBI" id="CHEBI:15378"/>
        <dbReference type="ChEBI" id="CHEBI:30616"/>
        <dbReference type="ChEBI" id="CHEBI:33019"/>
        <dbReference type="ChEBI" id="CHEBI:43474"/>
        <dbReference type="ChEBI" id="CHEBI:58702"/>
        <dbReference type="ChEBI" id="CHEBI:456215"/>
        <dbReference type="EC" id="2.7.9.1"/>
    </reaction>
</comment>
<dbReference type="EC" id="2.7.9.1" evidence="4 12"/>
<comment type="function">
    <text evidence="2">Catalyzes the reversible phosphorylation of pyruvate and phosphate.</text>
</comment>
<dbReference type="InterPro" id="IPR010121">
    <property type="entry name" value="Pyruvate_phosphate_dikinase"/>
</dbReference>
<dbReference type="Pfam" id="PF00391">
    <property type="entry name" value="PEP-utilizers"/>
    <property type="match status" value="1"/>
</dbReference>
<dbReference type="Gene3D" id="1.20.80.30">
    <property type="match status" value="1"/>
</dbReference>
<dbReference type="PIRSF" id="PIRSF000853">
    <property type="entry name" value="PPDK"/>
    <property type="match status" value="1"/>
</dbReference>
<dbReference type="Gene3D" id="1.10.189.10">
    <property type="entry name" value="Pyruvate Phosphate Dikinase, domain 2"/>
    <property type="match status" value="1"/>
</dbReference>
<dbReference type="PANTHER" id="PTHR22931">
    <property type="entry name" value="PHOSPHOENOLPYRUVATE DIKINASE-RELATED"/>
    <property type="match status" value="1"/>
</dbReference>
<dbReference type="EMBL" id="JBHUIY010000011">
    <property type="protein sequence ID" value="MFD2233671.1"/>
    <property type="molecule type" value="Genomic_DNA"/>
</dbReference>
<evidence type="ECO:0000256" key="8">
    <source>
        <dbReference type="ARBA" id="ARBA00022741"/>
    </source>
</evidence>
<evidence type="ECO:0000256" key="12">
    <source>
        <dbReference type="PIRNR" id="PIRNR000853"/>
    </source>
</evidence>
<dbReference type="Gene3D" id="3.50.30.10">
    <property type="entry name" value="Phosphohistidine domain"/>
    <property type="match status" value="1"/>
</dbReference>
<dbReference type="Gene3D" id="3.20.20.60">
    <property type="entry name" value="Phosphoenolpyruvate-binding domains"/>
    <property type="match status" value="1"/>
</dbReference>
<keyword evidence="8" id="KW-0547">Nucleotide-binding</keyword>